<dbReference type="SMART" id="SM00267">
    <property type="entry name" value="GGDEF"/>
    <property type="match status" value="1"/>
</dbReference>
<organism evidence="3 4">
    <name type="scientific">Pseudoduganella rivuli</name>
    <dbReference type="NCBI Taxonomy" id="2666085"/>
    <lineage>
        <taxon>Bacteria</taxon>
        <taxon>Pseudomonadati</taxon>
        <taxon>Pseudomonadota</taxon>
        <taxon>Betaproteobacteria</taxon>
        <taxon>Burkholderiales</taxon>
        <taxon>Oxalobacteraceae</taxon>
        <taxon>Telluria group</taxon>
        <taxon>Pseudoduganella</taxon>
    </lineage>
</organism>
<dbReference type="InterPro" id="IPR043128">
    <property type="entry name" value="Rev_trsase/Diguanyl_cyclase"/>
</dbReference>
<evidence type="ECO:0000259" key="1">
    <source>
        <dbReference type="PROSITE" id="PS50883"/>
    </source>
</evidence>
<feature type="domain" description="EAL" evidence="1">
    <location>
        <begin position="349"/>
        <end position="607"/>
    </location>
</feature>
<dbReference type="PROSITE" id="PS50887">
    <property type="entry name" value="GGDEF"/>
    <property type="match status" value="1"/>
</dbReference>
<dbReference type="Gene3D" id="3.30.70.270">
    <property type="match status" value="1"/>
</dbReference>
<name>A0A7X2INT8_9BURK</name>
<dbReference type="SUPFAM" id="SSF141868">
    <property type="entry name" value="EAL domain-like"/>
    <property type="match status" value="1"/>
</dbReference>
<dbReference type="InterPro" id="IPR035919">
    <property type="entry name" value="EAL_sf"/>
</dbReference>
<proteinExistence type="predicted"/>
<evidence type="ECO:0000259" key="2">
    <source>
        <dbReference type="PROSITE" id="PS50887"/>
    </source>
</evidence>
<keyword evidence="4" id="KW-1185">Reference proteome</keyword>
<dbReference type="EMBL" id="WKJJ01000008">
    <property type="protein sequence ID" value="MRV72893.1"/>
    <property type="molecule type" value="Genomic_DNA"/>
</dbReference>
<dbReference type="SUPFAM" id="SSF55073">
    <property type="entry name" value="Nucleotide cyclase"/>
    <property type="match status" value="1"/>
</dbReference>
<dbReference type="InterPro" id="IPR050706">
    <property type="entry name" value="Cyclic-di-GMP_PDE-like"/>
</dbReference>
<dbReference type="SUPFAM" id="SSF55781">
    <property type="entry name" value="GAF domain-like"/>
    <property type="match status" value="1"/>
</dbReference>
<feature type="domain" description="GGDEF" evidence="2">
    <location>
        <begin position="210"/>
        <end position="344"/>
    </location>
</feature>
<dbReference type="AlphaFoldDB" id="A0A7X2INT8"/>
<dbReference type="InterPro" id="IPR001633">
    <property type="entry name" value="EAL_dom"/>
</dbReference>
<dbReference type="Gene3D" id="3.30.450.40">
    <property type="match status" value="1"/>
</dbReference>
<dbReference type="SMART" id="SM00052">
    <property type="entry name" value="EAL"/>
    <property type="match status" value="1"/>
</dbReference>
<dbReference type="PANTHER" id="PTHR33121:SF70">
    <property type="entry name" value="SIGNALING PROTEIN YKOW"/>
    <property type="match status" value="1"/>
</dbReference>
<dbReference type="CDD" id="cd01948">
    <property type="entry name" value="EAL"/>
    <property type="match status" value="1"/>
</dbReference>
<dbReference type="Pfam" id="PF00990">
    <property type="entry name" value="GGDEF"/>
    <property type="match status" value="1"/>
</dbReference>
<sequence length="626" mass="69113">MGVRLPTAYQGGAMDTCSMPSACSQDEATEQCRLTELSRYAMTQDHSDPSLDLITNLAIQFMGADIGGISIVYQSQIWLPSRVGLAPLHVPRAGSLCTWAVASGGDWFEVDDALHDVRFKDNALVAHEPHYRHYAAATLKGARGYILGTFWMMWRAPGLCADDKKLLLQGLAKMVMETLEMRYCNDVTGMSNRKVFLHHLQLGLERSEQPHVMVGYVDLISFRQFNDMFGRDAGNEVLRVAGERLTAWAGPSNLVAHLGGDKFAFALFGEHQVQSDYLERLTNDLSAPFTLARGGTQAMHARIGVEHHDLPYRGAAATLLDAADTAASSISSAHMRTTVKEFGAELLAKSRLLYELQGALAGDIRHGALVAHYQPQVNYAEGRLIGMEALVRWQHPARGLVSPGSFIAVAESSDKIYQVDLQVLEHVCRDMRAWLDAGLPDLPVSLNFSRRSLLHPDVIGDLQRLLTLYGIPGRLLEFEVTESLLVETPELLSPRVAEFRAMGIRIAIDDFGTGYSNLDAINSFSFDRLKVDRQFVHGVASNKRVAGLFRLIQGIAEVFDVELVCEGLELEEDRAWLAERGSHCVQGWYFSPARTPRDIAAILAAVKARGADAPPLSLDELRALFR</sequence>
<dbReference type="InterPro" id="IPR029787">
    <property type="entry name" value="Nucleotide_cyclase"/>
</dbReference>
<reference evidence="3 4" key="1">
    <citation type="submission" date="2019-11" db="EMBL/GenBank/DDBJ databases">
        <title>Novel species isolated from a subtropical stream in China.</title>
        <authorList>
            <person name="Lu H."/>
        </authorList>
    </citation>
    <scope>NUCLEOTIDE SEQUENCE [LARGE SCALE GENOMIC DNA]</scope>
    <source>
        <strain evidence="3 4">FT92W</strain>
    </source>
</reference>
<evidence type="ECO:0000313" key="3">
    <source>
        <dbReference type="EMBL" id="MRV72893.1"/>
    </source>
</evidence>
<dbReference type="Proteomes" id="UP000446768">
    <property type="component" value="Unassembled WGS sequence"/>
</dbReference>
<gene>
    <name evidence="3" type="ORF">GJ700_14375</name>
</gene>
<dbReference type="InterPro" id="IPR029016">
    <property type="entry name" value="GAF-like_dom_sf"/>
</dbReference>
<dbReference type="PANTHER" id="PTHR33121">
    <property type="entry name" value="CYCLIC DI-GMP PHOSPHODIESTERASE PDEF"/>
    <property type="match status" value="1"/>
</dbReference>
<dbReference type="Pfam" id="PF00563">
    <property type="entry name" value="EAL"/>
    <property type="match status" value="1"/>
</dbReference>
<accession>A0A7X2INT8</accession>
<dbReference type="GO" id="GO:0071111">
    <property type="term" value="F:cyclic-guanylate-specific phosphodiesterase activity"/>
    <property type="evidence" value="ECO:0007669"/>
    <property type="project" value="InterPro"/>
</dbReference>
<dbReference type="InterPro" id="IPR000160">
    <property type="entry name" value="GGDEF_dom"/>
</dbReference>
<evidence type="ECO:0000313" key="4">
    <source>
        <dbReference type="Proteomes" id="UP000446768"/>
    </source>
</evidence>
<protein>
    <submittedName>
        <fullName evidence="3">EAL domain-containing protein</fullName>
    </submittedName>
</protein>
<dbReference type="Gene3D" id="3.20.20.450">
    <property type="entry name" value="EAL domain"/>
    <property type="match status" value="1"/>
</dbReference>
<comment type="caution">
    <text evidence="3">The sequence shown here is derived from an EMBL/GenBank/DDBJ whole genome shotgun (WGS) entry which is preliminary data.</text>
</comment>
<dbReference type="NCBIfam" id="TIGR00254">
    <property type="entry name" value="GGDEF"/>
    <property type="match status" value="1"/>
</dbReference>
<dbReference type="PROSITE" id="PS50883">
    <property type="entry name" value="EAL"/>
    <property type="match status" value="1"/>
</dbReference>